<protein>
    <submittedName>
        <fullName evidence="1">Uncharacterized protein</fullName>
    </submittedName>
</protein>
<evidence type="ECO:0000313" key="2">
    <source>
        <dbReference type="Proteomes" id="UP000183988"/>
    </source>
</evidence>
<dbReference type="RefSeq" id="WP_072889840.1">
    <property type="nucleotide sequence ID" value="NZ_FQVW01000015.1"/>
</dbReference>
<organism evidence="1 2">
    <name type="scientific">Ornithinibacillus halophilus</name>
    <dbReference type="NCBI Taxonomy" id="930117"/>
    <lineage>
        <taxon>Bacteria</taxon>
        <taxon>Bacillati</taxon>
        <taxon>Bacillota</taxon>
        <taxon>Bacilli</taxon>
        <taxon>Bacillales</taxon>
        <taxon>Bacillaceae</taxon>
        <taxon>Ornithinibacillus</taxon>
    </lineage>
</organism>
<reference evidence="1 2" key="1">
    <citation type="submission" date="2016-11" db="EMBL/GenBank/DDBJ databases">
        <authorList>
            <person name="Jaros S."/>
            <person name="Januszkiewicz K."/>
            <person name="Wedrychowicz H."/>
        </authorList>
    </citation>
    <scope>NUCLEOTIDE SEQUENCE [LARGE SCALE GENOMIC DNA]</scope>
    <source>
        <strain evidence="1 2">IBRC-M 10683</strain>
    </source>
</reference>
<proteinExistence type="predicted"/>
<evidence type="ECO:0000313" key="1">
    <source>
        <dbReference type="EMBL" id="SHG08737.1"/>
    </source>
</evidence>
<dbReference type="AlphaFoldDB" id="A0A1M5GYH2"/>
<dbReference type="Proteomes" id="UP000183988">
    <property type="component" value="Unassembled WGS sequence"/>
</dbReference>
<dbReference type="EMBL" id="FQVW01000015">
    <property type="protein sequence ID" value="SHG08737.1"/>
    <property type="molecule type" value="Genomic_DNA"/>
</dbReference>
<accession>A0A1M5GYH2</accession>
<name>A0A1M5GYH2_9BACI</name>
<gene>
    <name evidence="1" type="ORF">SAMN05216225_101518</name>
</gene>
<sequence length="98" mass="11472">MDPKEIEKQVIENYQNDEKMMILIYAQWCINHDLDPISLYEEAYPGQMKNTALKEAMELTVPKKESEEIPVQTVLNVLQLFGNDDLAFLVQREVDKKK</sequence>
<dbReference type="STRING" id="930117.SAMN05216225_101518"/>
<dbReference type="OrthoDB" id="2678957at2"/>
<keyword evidence="2" id="KW-1185">Reference proteome</keyword>